<keyword evidence="4" id="KW-0539">Nucleus</keyword>
<evidence type="ECO:0000313" key="8">
    <source>
        <dbReference type="Proteomes" id="UP000813463"/>
    </source>
</evidence>
<dbReference type="InterPro" id="IPR045056">
    <property type="entry name" value="Nop56/Nop58"/>
</dbReference>
<accession>A0A9R0JUL2</accession>
<dbReference type="RefSeq" id="XP_021847614.1">
    <property type="nucleotide sequence ID" value="XM_021991922.2"/>
</dbReference>
<feature type="region of interest" description="Disordered" evidence="6">
    <location>
        <begin position="434"/>
        <end position="553"/>
    </location>
</feature>
<dbReference type="PROSITE" id="PS51358">
    <property type="entry name" value="NOP"/>
    <property type="match status" value="1"/>
</dbReference>
<evidence type="ECO:0000256" key="5">
    <source>
        <dbReference type="ARBA" id="ARBA00040742"/>
    </source>
</evidence>
<dbReference type="Gene3D" id="1.10.287.4070">
    <property type="match status" value="1"/>
</dbReference>
<dbReference type="InterPro" id="IPR036070">
    <property type="entry name" value="Nop_dom_sf"/>
</dbReference>
<dbReference type="PANTHER" id="PTHR10894:SF0">
    <property type="entry name" value="NUCLEOLAR PROTEIN 56"/>
    <property type="match status" value="1"/>
</dbReference>
<protein>
    <recommendedName>
        <fullName evidence="5">Nucleolar protein 56</fullName>
    </recommendedName>
</protein>
<dbReference type="SUPFAM" id="SSF89124">
    <property type="entry name" value="Nop domain"/>
    <property type="match status" value="1"/>
</dbReference>
<dbReference type="Pfam" id="PF08156">
    <property type="entry name" value="NOP5NT"/>
    <property type="match status" value="1"/>
</dbReference>
<dbReference type="InterPro" id="IPR002687">
    <property type="entry name" value="Nop_dom"/>
</dbReference>
<dbReference type="FunFam" id="1.10.287.4070:FF:000002">
    <property type="entry name" value="Nucleolar protein 56"/>
    <property type="match status" value="1"/>
</dbReference>
<dbReference type="InterPro" id="IPR042239">
    <property type="entry name" value="Nop_C"/>
</dbReference>
<dbReference type="SMART" id="SM00931">
    <property type="entry name" value="NOSIC"/>
    <property type="match status" value="1"/>
</dbReference>
<reference evidence="8" key="1">
    <citation type="journal article" date="2021" name="Nat. Commun.">
        <title>Genomic analyses provide insights into spinach domestication and the genetic basis of agronomic traits.</title>
        <authorList>
            <person name="Cai X."/>
            <person name="Sun X."/>
            <person name="Xu C."/>
            <person name="Sun H."/>
            <person name="Wang X."/>
            <person name="Ge C."/>
            <person name="Zhang Z."/>
            <person name="Wang Q."/>
            <person name="Fei Z."/>
            <person name="Jiao C."/>
            <person name="Wang Q."/>
        </authorList>
    </citation>
    <scope>NUCLEOTIDE SEQUENCE [LARGE SCALE GENOMIC DNA]</scope>
    <source>
        <strain evidence="8">cv. Varoflay</strain>
    </source>
</reference>
<dbReference type="OrthoDB" id="6780543at2759"/>
<dbReference type="PANTHER" id="PTHR10894">
    <property type="entry name" value="NUCLEOLAR PROTEIN 5 NUCLEOLAR PROTEIN NOP5 NOP58"/>
    <property type="match status" value="1"/>
</dbReference>
<evidence type="ECO:0000256" key="4">
    <source>
        <dbReference type="ARBA" id="ARBA00023242"/>
    </source>
</evidence>
<gene>
    <name evidence="9" type="primary">LOC110787308</name>
</gene>
<dbReference type="GO" id="GO:0032040">
    <property type="term" value="C:small-subunit processome"/>
    <property type="evidence" value="ECO:0000318"/>
    <property type="project" value="GO_Central"/>
</dbReference>
<proteinExistence type="inferred from homology"/>
<dbReference type="InterPro" id="IPR012976">
    <property type="entry name" value="NOSIC"/>
</dbReference>
<keyword evidence="3" id="KW-0690">Ribosome biogenesis</keyword>
<dbReference type="GO" id="GO:0030515">
    <property type="term" value="F:snoRNA binding"/>
    <property type="evidence" value="ECO:0000318"/>
    <property type="project" value="GO_Central"/>
</dbReference>
<dbReference type="GeneID" id="110787308"/>
<dbReference type="GO" id="GO:0042254">
    <property type="term" value="P:ribosome biogenesis"/>
    <property type="evidence" value="ECO:0007669"/>
    <property type="project" value="UniProtKB-KW"/>
</dbReference>
<dbReference type="KEGG" id="soe:110787308"/>
<dbReference type="AlphaFoldDB" id="A0A9R0JUL2"/>
<dbReference type="GO" id="GO:0031428">
    <property type="term" value="C:box C/D methylation guide snoRNP complex"/>
    <property type="evidence" value="ECO:0000318"/>
    <property type="project" value="GO_Central"/>
</dbReference>
<evidence type="ECO:0000256" key="1">
    <source>
        <dbReference type="ARBA" id="ARBA00004604"/>
    </source>
</evidence>
<dbReference type="Gene3D" id="1.10.246.90">
    <property type="entry name" value="Nop domain"/>
    <property type="match status" value="1"/>
</dbReference>
<sequence>MKTYLLYESSSGYALLHAEGLDEIGQNTEAVRNSVSDITRFGKVVKLTAFQPFDSALDALNQCNAVSEGIMTDELRSFLEGSFQNSKAKEFIVGLADSKLGASISEGTKFSCKSNEFMLELLRGVRLHFDQFIKNLKPGDLEKSQLGLAHSYSRAKVKFNVNRVDNMVIQAIFLLDTLDKDVNSFSMRVREWYSWHFPELVKIVNDNYLYAKLAKYIENKSDLSDETLPALTEVVGDEDKAKEIVEAAKASMGQELSPIDLINVQQFAQRVMDLSEYRKKLYDYLVTKMNDIAPNLTSLIGEMVGARLISHAGSLTNLAKCPSSTLQILGAEKALFRALKTRGNTPKYGLIFHSSFIGRASSRNKGRMARYLANKCSIASRIDCFSEKSSTVFGDKLREQVEERLDFYDKGVAPRKNIDVMKAAIEVTQKDDVDDMDLDDKPDSSVKKSKKKKSKDEVDVAATNGSVLEDVKSEKKKKKEKKGDEEVEEVHVDAKSEKKKKKEKRRLEQEEAVAEENGEKEDGTTKKKKKSKDNGEDVSAISESKKKKKKSKA</sequence>
<evidence type="ECO:0000313" key="9">
    <source>
        <dbReference type="RefSeq" id="XP_021847614.1"/>
    </source>
</evidence>
<evidence type="ECO:0000256" key="3">
    <source>
        <dbReference type="ARBA" id="ARBA00022517"/>
    </source>
</evidence>
<comment type="subcellular location">
    <subcellularLocation>
        <location evidence="1">Nucleus</location>
        <location evidence="1">Nucleolus</location>
    </subcellularLocation>
</comment>
<feature type="compositionally biased region" description="Basic and acidic residues" evidence="6">
    <location>
        <begin position="481"/>
        <end position="496"/>
    </location>
</feature>
<organism evidence="8 9">
    <name type="scientific">Spinacia oleracea</name>
    <name type="common">Spinach</name>
    <dbReference type="NCBI Taxonomy" id="3562"/>
    <lineage>
        <taxon>Eukaryota</taxon>
        <taxon>Viridiplantae</taxon>
        <taxon>Streptophyta</taxon>
        <taxon>Embryophyta</taxon>
        <taxon>Tracheophyta</taxon>
        <taxon>Spermatophyta</taxon>
        <taxon>Magnoliopsida</taxon>
        <taxon>eudicotyledons</taxon>
        <taxon>Gunneridae</taxon>
        <taxon>Pentapetalae</taxon>
        <taxon>Caryophyllales</taxon>
        <taxon>Chenopodiaceae</taxon>
        <taxon>Chenopodioideae</taxon>
        <taxon>Anserineae</taxon>
        <taxon>Spinacia</taxon>
    </lineage>
</organism>
<reference evidence="9" key="2">
    <citation type="submission" date="2025-08" db="UniProtKB">
        <authorList>
            <consortium name="RefSeq"/>
        </authorList>
    </citation>
    <scope>IDENTIFICATION</scope>
    <source>
        <tissue evidence="9">Leaf</tissue>
    </source>
</reference>
<evidence type="ECO:0000256" key="6">
    <source>
        <dbReference type="SAM" id="MobiDB-lite"/>
    </source>
</evidence>
<evidence type="ECO:0000259" key="7">
    <source>
        <dbReference type="PROSITE" id="PS51358"/>
    </source>
</evidence>
<dbReference type="InterPro" id="IPR012974">
    <property type="entry name" value="NOP58/56_N"/>
</dbReference>
<comment type="similarity">
    <text evidence="2">Belongs to the NOP5/NOP56 family.</text>
</comment>
<dbReference type="Proteomes" id="UP000813463">
    <property type="component" value="Chromosome 5"/>
</dbReference>
<name>A0A9R0JUL2_SPIOL</name>
<keyword evidence="8" id="KW-1185">Reference proteome</keyword>
<dbReference type="Pfam" id="PF01798">
    <property type="entry name" value="Nop"/>
    <property type="match status" value="1"/>
</dbReference>
<feature type="compositionally biased region" description="Acidic residues" evidence="6">
    <location>
        <begin position="510"/>
        <end position="519"/>
    </location>
</feature>
<feature type="domain" description="Nop" evidence="7">
    <location>
        <begin position="292"/>
        <end position="410"/>
    </location>
</feature>
<dbReference type="FunFam" id="1.10.246.90:FF:000001">
    <property type="entry name" value="Nucleolar protein 56"/>
    <property type="match status" value="1"/>
</dbReference>
<evidence type="ECO:0000256" key="2">
    <source>
        <dbReference type="ARBA" id="ARBA00009211"/>
    </source>
</evidence>